<dbReference type="Proteomes" id="UP001501729">
    <property type="component" value="Unassembled WGS sequence"/>
</dbReference>
<sequence>MLKTTGTVGVAGVSALTADAASAVSDTSGTCLDADVTTVAKPTRIREYPTYDVNGERTWSRGNRVRRL</sequence>
<keyword evidence="2" id="KW-1185">Reference proteome</keyword>
<proteinExistence type="predicted"/>
<organism evidence="1 2">
    <name type="scientific">Haladaptatus pallidirubidus</name>
    <dbReference type="NCBI Taxonomy" id="1008152"/>
    <lineage>
        <taxon>Archaea</taxon>
        <taxon>Methanobacteriati</taxon>
        <taxon>Methanobacteriota</taxon>
        <taxon>Stenosarchaea group</taxon>
        <taxon>Halobacteria</taxon>
        <taxon>Halobacteriales</taxon>
        <taxon>Haladaptataceae</taxon>
        <taxon>Haladaptatus</taxon>
    </lineage>
</organism>
<gene>
    <name evidence="1" type="ORF">GCM10025751_49100</name>
</gene>
<evidence type="ECO:0000313" key="1">
    <source>
        <dbReference type="EMBL" id="GAA5062169.1"/>
    </source>
</evidence>
<evidence type="ECO:0000313" key="2">
    <source>
        <dbReference type="Proteomes" id="UP001501729"/>
    </source>
</evidence>
<protein>
    <submittedName>
        <fullName evidence="1">Uncharacterized protein</fullName>
    </submittedName>
</protein>
<accession>A0AAV3UPS7</accession>
<dbReference type="RefSeq" id="WP_227777906.1">
    <property type="nucleotide sequence ID" value="NZ_BAABKX010000022.1"/>
</dbReference>
<comment type="caution">
    <text evidence="1">The sequence shown here is derived from an EMBL/GenBank/DDBJ whole genome shotgun (WGS) entry which is preliminary data.</text>
</comment>
<dbReference type="GeneID" id="68616546"/>
<reference evidence="1 2" key="1">
    <citation type="journal article" date="2019" name="Int. J. Syst. Evol. Microbiol.">
        <title>The Global Catalogue of Microorganisms (GCM) 10K type strain sequencing project: providing services to taxonomists for standard genome sequencing and annotation.</title>
        <authorList>
            <consortium name="The Broad Institute Genomics Platform"/>
            <consortium name="The Broad Institute Genome Sequencing Center for Infectious Disease"/>
            <person name="Wu L."/>
            <person name="Ma J."/>
        </authorList>
    </citation>
    <scope>NUCLEOTIDE SEQUENCE [LARGE SCALE GENOMIC DNA]</scope>
    <source>
        <strain evidence="1 2">JCM 17504</strain>
    </source>
</reference>
<dbReference type="AlphaFoldDB" id="A0AAV3UPS7"/>
<dbReference type="EMBL" id="BAABKX010000022">
    <property type="protein sequence ID" value="GAA5062169.1"/>
    <property type="molecule type" value="Genomic_DNA"/>
</dbReference>
<name>A0AAV3UPS7_9EURY</name>